<sequence length="220" mass="24596">MHLEIRIAATPTIAKRPCVFNLLALLRPSPKPMMLGLGATGTFGFTMVGEEAGGKQPKPKLNHLLVTIKKIKPLKQFDYQQQKKCDLPLEKLENQMNPEGKTTLEEKKSIIEKTSTNARESIQKRKSTQGGVIEKETKTPRLLSVELVEIVTAGLCRSRSIALHKRCTWHESHQAWAAVGYGWSWGDRVLRKASGKTHNQEQQHGNVRNSLQNCHGCIVG</sequence>
<gene>
    <name evidence="1" type="ORF">V6N12_067978</name>
</gene>
<evidence type="ECO:0000313" key="1">
    <source>
        <dbReference type="EMBL" id="KAK8583718.1"/>
    </source>
</evidence>
<dbReference type="EMBL" id="JBBPBM010000005">
    <property type="protein sequence ID" value="KAK8583718.1"/>
    <property type="molecule type" value="Genomic_DNA"/>
</dbReference>
<dbReference type="Proteomes" id="UP001472677">
    <property type="component" value="Unassembled WGS sequence"/>
</dbReference>
<keyword evidence="2" id="KW-1185">Reference proteome</keyword>
<comment type="caution">
    <text evidence="1">The sequence shown here is derived from an EMBL/GenBank/DDBJ whole genome shotgun (WGS) entry which is preliminary data.</text>
</comment>
<name>A0ABR2FNR5_9ROSI</name>
<reference evidence="1 2" key="1">
    <citation type="journal article" date="2024" name="G3 (Bethesda)">
        <title>Genome assembly of Hibiscus sabdariffa L. provides insights into metabolisms of medicinal natural products.</title>
        <authorList>
            <person name="Kim T."/>
        </authorList>
    </citation>
    <scope>NUCLEOTIDE SEQUENCE [LARGE SCALE GENOMIC DNA]</scope>
    <source>
        <strain evidence="1">TK-2024</strain>
        <tissue evidence="1">Old leaves</tissue>
    </source>
</reference>
<proteinExistence type="predicted"/>
<accession>A0ABR2FNR5</accession>
<protein>
    <submittedName>
        <fullName evidence="1">Uncharacterized protein</fullName>
    </submittedName>
</protein>
<organism evidence="1 2">
    <name type="scientific">Hibiscus sabdariffa</name>
    <name type="common">roselle</name>
    <dbReference type="NCBI Taxonomy" id="183260"/>
    <lineage>
        <taxon>Eukaryota</taxon>
        <taxon>Viridiplantae</taxon>
        <taxon>Streptophyta</taxon>
        <taxon>Embryophyta</taxon>
        <taxon>Tracheophyta</taxon>
        <taxon>Spermatophyta</taxon>
        <taxon>Magnoliopsida</taxon>
        <taxon>eudicotyledons</taxon>
        <taxon>Gunneridae</taxon>
        <taxon>Pentapetalae</taxon>
        <taxon>rosids</taxon>
        <taxon>malvids</taxon>
        <taxon>Malvales</taxon>
        <taxon>Malvaceae</taxon>
        <taxon>Malvoideae</taxon>
        <taxon>Hibiscus</taxon>
    </lineage>
</organism>
<evidence type="ECO:0000313" key="2">
    <source>
        <dbReference type="Proteomes" id="UP001472677"/>
    </source>
</evidence>